<dbReference type="Pfam" id="PF00289">
    <property type="entry name" value="Biotin_carb_N"/>
    <property type="match status" value="1"/>
</dbReference>
<evidence type="ECO:0000256" key="14">
    <source>
        <dbReference type="ARBA" id="ARBA00023211"/>
    </source>
</evidence>
<comment type="catalytic activity">
    <reaction evidence="17">
        <text>butanoyl-CoA + hydrogencarbonate + ATP = (2S)-ethylmalonyl-CoA + ADP + phosphate + H(+)</text>
        <dbReference type="Rhea" id="RHEA:59520"/>
        <dbReference type="ChEBI" id="CHEBI:15378"/>
        <dbReference type="ChEBI" id="CHEBI:17544"/>
        <dbReference type="ChEBI" id="CHEBI:30616"/>
        <dbReference type="ChEBI" id="CHEBI:43474"/>
        <dbReference type="ChEBI" id="CHEBI:57371"/>
        <dbReference type="ChEBI" id="CHEBI:60909"/>
        <dbReference type="ChEBI" id="CHEBI:456216"/>
    </reaction>
    <physiologicalReaction direction="left-to-right" evidence="17">
        <dbReference type="Rhea" id="RHEA:59521"/>
    </physiologicalReaction>
</comment>
<dbReference type="InterPro" id="IPR005479">
    <property type="entry name" value="CPAse_ATP-bd"/>
</dbReference>
<dbReference type="InterPro" id="IPR011761">
    <property type="entry name" value="ATP-grasp"/>
</dbReference>
<feature type="domain" description="ATP-grasp" evidence="21">
    <location>
        <begin position="179"/>
        <end position="388"/>
    </location>
</feature>
<dbReference type="InterPro" id="IPR011053">
    <property type="entry name" value="Single_hybrid_motif"/>
</dbReference>
<dbReference type="Gene3D" id="2.40.50.100">
    <property type="match status" value="1"/>
</dbReference>
<dbReference type="FunFam" id="3.40.50.20:FF:000010">
    <property type="entry name" value="Propionyl-CoA carboxylase subunit alpha"/>
    <property type="match status" value="1"/>
</dbReference>
<dbReference type="InterPro" id="IPR001882">
    <property type="entry name" value="Biotin_BS"/>
</dbReference>
<evidence type="ECO:0000313" key="23">
    <source>
        <dbReference type="Proteomes" id="UP000036681"/>
    </source>
</evidence>
<feature type="domain" description="Biotin carboxylation" evidence="22">
    <location>
        <begin position="60"/>
        <end position="522"/>
    </location>
</feature>
<dbReference type="InterPro" id="IPR016185">
    <property type="entry name" value="PreATP-grasp_dom_sf"/>
</dbReference>
<comment type="catalytic activity">
    <reaction evidence="18">
        <text>propanoyl-CoA + hydrogencarbonate + ATP = (S)-methylmalonyl-CoA + ADP + phosphate + H(+)</text>
        <dbReference type="Rhea" id="RHEA:23720"/>
        <dbReference type="ChEBI" id="CHEBI:15378"/>
        <dbReference type="ChEBI" id="CHEBI:17544"/>
        <dbReference type="ChEBI" id="CHEBI:30616"/>
        <dbReference type="ChEBI" id="CHEBI:43474"/>
        <dbReference type="ChEBI" id="CHEBI:57327"/>
        <dbReference type="ChEBI" id="CHEBI:57392"/>
        <dbReference type="ChEBI" id="CHEBI:456216"/>
        <dbReference type="EC" id="6.4.1.3"/>
    </reaction>
    <physiologicalReaction direction="left-to-right" evidence="18">
        <dbReference type="Rhea" id="RHEA:23721"/>
    </physiologicalReaction>
</comment>
<dbReference type="PANTHER" id="PTHR18866">
    <property type="entry name" value="CARBOXYLASE:PYRUVATE/ACETYL-COA/PROPIONYL-COA CARBOXYLASE"/>
    <property type="match status" value="1"/>
</dbReference>
<dbReference type="GO" id="GO:0005759">
    <property type="term" value="C:mitochondrial matrix"/>
    <property type="evidence" value="ECO:0007669"/>
    <property type="project" value="UniProtKB-SubCell"/>
</dbReference>
<sequence length="813" mass="90263">MRITGLPLRYVSCVQGGFAQKLGIRSVATAPKSTPAGAHHEVQYDRSLYVLDPIDPNEPKFDKILIANRGEIACRIIKTCRAMGIKTVAVHSDVDSASLHVRLADEAVCVGPAPTSESYLRADRILQAVKDTGAQAVHPGYGFLSENTTFAAQLEEAGAKFVGPNSKAILAMGDKIHSKRIATEARVNMIPGYDGEINDEEECVKVANDIGYPVMIKASAGGGGKGMRIAWNDKEARDGYRLSKQEAKSSFGDDRMLVEKFIDNPRHIEMQACNQLKLWHCLQVLCDKHGNAIWLNERECSIQRRNQKVIEEAPSSFVDPEMRKKMGAQATQLALAVGYDSAGTVEFLVDSKKNFYFLEMNTRLQVEHPITEAITGLDIVQQMLRVCYGHKLNIKQSDIGIRGWAFECRVYAEACSDPYKGFGLPSVGRLTKYEEPLKVEGVRCDSGIREGSEISIYYDPLICKLVTHGKDRQQALDRMRDALDNYVIRGPTHNIPLLRDIIEEKRFRKGDITTKYLPETYPEGFMVTNASHLHILGALLNEEEERDIVALSAALQARKSARSQQFMNQTRQRGTVHVTNASRLHISGALLNEEEERDIVALSAALQARKSARSQQFMNQTRQRGTVHDPYKKEYDYVVEFPRYSEEGSVHRASVQVNFIDGNPSQANILVDGKKVNLRGDLNLARSVLHLTVNGKGVATQIASKKPGEFTLIYKGSPFKMKVMPALANNMLKFMKEKPKLDLSTVVIAPMPGAIKSVTAKEGMMVTEGQELCVMEAMKMQNSLLAGKTGKVKKVNCKPGDTVEEGFVLVELE</sequence>
<dbReference type="InterPro" id="IPR005481">
    <property type="entry name" value="BC-like_N"/>
</dbReference>
<dbReference type="SUPFAM" id="SSF52440">
    <property type="entry name" value="PreATP-grasp domain"/>
    <property type="match status" value="1"/>
</dbReference>
<reference evidence="24" key="1">
    <citation type="submission" date="2017-02" db="UniProtKB">
        <authorList>
            <consortium name="WormBaseParasite"/>
        </authorList>
    </citation>
    <scope>IDENTIFICATION</scope>
</reference>
<dbReference type="WBParaSite" id="ALUE_0001124501-mRNA-1">
    <property type="protein sequence ID" value="ALUE_0001124501-mRNA-1"/>
    <property type="gene ID" value="ALUE_0001124501"/>
</dbReference>
<dbReference type="SUPFAM" id="SSF56059">
    <property type="entry name" value="Glutathione synthetase ATP-binding domain-like"/>
    <property type="match status" value="1"/>
</dbReference>
<feature type="domain" description="Lipoyl-binding" evidence="20">
    <location>
        <begin position="738"/>
        <end position="813"/>
    </location>
</feature>
<dbReference type="AlphaFoldDB" id="A0A0M3I3L0"/>
<dbReference type="Proteomes" id="UP000036681">
    <property type="component" value="Unplaced"/>
</dbReference>
<evidence type="ECO:0000259" key="21">
    <source>
        <dbReference type="PROSITE" id="PS50975"/>
    </source>
</evidence>
<dbReference type="Pfam" id="PF02785">
    <property type="entry name" value="Biotin_carb_C"/>
    <property type="match status" value="1"/>
</dbReference>
<keyword evidence="13" id="KW-0443">Lipid metabolism</keyword>
<dbReference type="PROSITE" id="PS00188">
    <property type="entry name" value="BIOTIN"/>
    <property type="match status" value="1"/>
</dbReference>
<dbReference type="InterPro" id="IPR000089">
    <property type="entry name" value="Biotin_lipoyl"/>
</dbReference>
<evidence type="ECO:0000256" key="19">
    <source>
        <dbReference type="PROSITE-ProRule" id="PRU00409"/>
    </source>
</evidence>
<dbReference type="FunFam" id="3.30.1490.20:FF:000018">
    <property type="entry name" value="Biotin carboxylase"/>
    <property type="match status" value="1"/>
</dbReference>
<dbReference type="GO" id="GO:0009374">
    <property type="term" value="F:biotin binding"/>
    <property type="evidence" value="ECO:0007669"/>
    <property type="project" value="UniProtKB-ARBA"/>
</dbReference>
<evidence type="ECO:0000256" key="8">
    <source>
        <dbReference type="ARBA" id="ARBA00022741"/>
    </source>
</evidence>
<evidence type="ECO:0000256" key="9">
    <source>
        <dbReference type="ARBA" id="ARBA00022840"/>
    </source>
</evidence>
<evidence type="ECO:0000259" key="22">
    <source>
        <dbReference type="PROSITE" id="PS50979"/>
    </source>
</evidence>
<evidence type="ECO:0000256" key="10">
    <source>
        <dbReference type="ARBA" id="ARBA00022842"/>
    </source>
</evidence>
<evidence type="ECO:0000256" key="18">
    <source>
        <dbReference type="ARBA" id="ARBA00049495"/>
    </source>
</evidence>
<comment type="subcellular location">
    <subcellularLocation>
        <location evidence="2">Mitochondrion matrix</location>
    </subcellularLocation>
</comment>
<keyword evidence="6" id="KW-0436">Ligase</keyword>
<protein>
    <recommendedName>
        <fullName evidence="5">Propionyl-CoA carboxylase alpha chain, mitochondrial</fullName>
        <ecNumber evidence="4">6.4.1.3</ecNumber>
    </recommendedName>
    <alternativeName>
        <fullName evidence="16">Propanoyl-CoA:carbon dioxide ligase subunit alpha</fullName>
    </alternativeName>
</protein>
<evidence type="ECO:0000259" key="20">
    <source>
        <dbReference type="PROSITE" id="PS50968"/>
    </source>
</evidence>
<evidence type="ECO:0000256" key="11">
    <source>
        <dbReference type="ARBA" id="ARBA00022946"/>
    </source>
</evidence>
<evidence type="ECO:0000256" key="16">
    <source>
        <dbReference type="ARBA" id="ARBA00031557"/>
    </source>
</evidence>
<evidence type="ECO:0000256" key="4">
    <source>
        <dbReference type="ARBA" id="ARBA00013050"/>
    </source>
</evidence>
<dbReference type="GO" id="GO:0004658">
    <property type="term" value="F:propionyl-CoA carboxylase activity"/>
    <property type="evidence" value="ECO:0007669"/>
    <property type="project" value="UniProtKB-EC"/>
</dbReference>
<keyword evidence="12" id="KW-0442">Lipid degradation</keyword>
<dbReference type="InterPro" id="IPR050856">
    <property type="entry name" value="Biotin_carboxylase_complex"/>
</dbReference>
<dbReference type="Gene3D" id="3.30.700.30">
    <property type="match status" value="1"/>
</dbReference>
<dbReference type="PROSITE" id="PS00867">
    <property type="entry name" value="CPSASE_2"/>
    <property type="match status" value="1"/>
</dbReference>
<evidence type="ECO:0000256" key="5">
    <source>
        <dbReference type="ARBA" id="ARBA00018058"/>
    </source>
</evidence>
<dbReference type="InterPro" id="IPR011054">
    <property type="entry name" value="Rudment_hybrid_motif"/>
</dbReference>
<dbReference type="EC" id="6.4.1.3" evidence="4"/>
<dbReference type="InterPro" id="IPR041265">
    <property type="entry name" value="PCC_BT"/>
</dbReference>
<evidence type="ECO:0000256" key="2">
    <source>
        <dbReference type="ARBA" id="ARBA00004305"/>
    </source>
</evidence>
<dbReference type="Gene3D" id="3.30.1490.20">
    <property type="entry name" value="ATP-grasp fold, A domain"/>
    <property type="match status" value="1"/>
</dbReference>
<evidence type="ECO:0000256" key="17">
    <source>
        <dbReference type="ARBA" id="ARBA00048208"/>
    </source>
</evidence>
<evidence type="ECO:0000256" key="6">
    <source>
        <dbReference type="ARBA" id="ARBA00022598"/>
    </source>
</evidence>
<dbReference type="InterPro" id="IPR011764">
    <property type="entry name" value="Biotin_carboxylation_dom"/>
</dbReference>
<dbReference type="GO" id="GO:0005524">
    <property type="term" value="F:ATP binding"/>
    <property type="evidence" value="ECO:0007669"/>
    <property type="project" value="UniProtKB-UniRule"/>
</dbReference>
<keyword evidence="8 19" id="KW-0547">Nucleotide-binding</keyword>
<dbReference type="GO" id="GO:0016042">
    <property type="term" value="P:lipid catabolic process"/>
    <property type="evidence" value="ECO:0007669"/>
    <property type="project" value="UniProtKB-KW"/>
</dbReference>
<evidence type="ECO:0000256" key="3">
    <source>
        <dbReference type="ARBA" id="ARBA00005060"/>
    </source>
</evidence>
<dbReference type="Pfam" id="PF18140">
    <property type="entry name" value="PCC_BT"/>
    <property type="match status" value="1"/>
</dbReference>
<comment type="cofactor">
    <cofactor evidence="1">
        <name>biotin</name>
        <dbReference type="ChEBI" id="CHEBI:57586"/>
    </cofactor>
</comment>
<accession>A0A0M3I3L0</accession>
<dbReference type="SUPFAM" id="SSF51246">
    <property type="entry name" value="Rudiment single hybrid motif"/>
    <property type="match status" value="1"/>
</dbReference>
<keyword evidence="10" id="KW-0460">Magnesium</keyword>
<dbReference type="Gene3D" id="3.40.50.20">
    <property type="match status" value="1"/>
</dbReference>
<dbReference type="GO" id="GO:0046872">
    <property type="term" value="F:metal ion binding"/>
    <property type="evidence" value="ECO:0007669"/>
    <property type="project" value="UniProtKB-KW"/>
</dbReference>
<dbReference type="InterPro" id="IPR013815">
    <property type="entry name" value="ATP_grasp_subdomain_1"/>
</dbReference>
<evidence type="ECO:0000256" key="12">
    <source>
        <dbReference type="ARBA" id="ARBA00022963"/>
    </source>
</evidence>
<keyword evidence="14" id="KW-0464">Manganese</keyword>
<dbReference type="PROSITE" id="PS00866">
    <property type="entry name" value="CPSASE_1"/>
    <property type="match status" value="1"/>
</dbReference>
<evidence type="ECO:0000256" key="1">
    <source>
        <dbReference type="ARBA" id="ARBA00001953"/>
    </source>
</evidence>
<keyword evidence="9 19" id="KW-0067">ATP-binding</keyword>
<dbReference type="PROSITE" id="PS50979">
    <property type="entry name" value="BC"/>
    <property type="match status" value="1"/>
</dbReference>
<dbReference type="PROSITE" id="PS50968">
    <property type="entry name" value="BIOTINYL_LIPOYL"/>
    <property type="match status" value="1"/>
</dbReference>
<evidence type="ECO:0000256" key="15">
    <source>
        <dbReference type="ARBA" id="ARBA00023267"/>
    </source>
</evidence>
<keyword evidence="23" id="KW-1185">Reference proteome</keyword>
<comment type="pathway">
    <text evidence="3">Metabolic intermediate metabolism; propanoyl-CoA degradation; succinyl-CoA from propanoyl-CoA: step 1/3.</text>
</comment>
<keyword evidence="15" id="KW-0092">Biotin</keyword>
<dbReference type="PROSITE" id="PS50975">
    <property type="entry name" value="ATP_GRASP"/>
    <property type="match status" value="1"/>
</dbReference>
<dbReference type="CDD" id="cd06850">
    <property type="entry name" value="biotinyl_domain"/>
    <property type="match status" value="1"/>
</dbReference>
<evidence type="ECO:0000313" key="24">
    <source>
        <dbReference type="WBParaSite" id="ALUE_0001124501-mRNA-1"/>
    </source>
</evidence>
<dbReference type="UniPathway" id="UPA00945">
    <property type="reaction ID" value="UER00908"/>
</dbReference>
<dbReference type="FunFam" id="3.30.470.20:FF:000028">
    <property type="entry name" value="Methylcrotonoyl-CoA carboxylase subunit alpha, mitochondrial"/>
    <property type="match status" value="1"/>
</dbReference>
<dbReference type="SMART" id="SM00878">
    <property type="entry name" value="Biotin_carb_C"/>
    <property type="match status" value="1"/>
</dbReference>
<evidence type="ECO:0000256" key="7">
    <source>
        <dbReference type="ARBA" id="ARBA00022723"/>
    </source>
</evidence>
<keyword evidence="11" id="KW-0809">Transit peptide</keyword>
<evidence type="ECO:0000256" key="13">
    <source>
        <dbReference type="ARBA" id="ARBA00023098"/>
    </source>
</evidence>
<name>A0A0M3I3L0_ASCLU</name>
<dbReference type="Pfam" id="PF02786">
    <property type="entry name" value="CPSase_L_D2"/>
    <property type="match status" value="1"/>
</dbReference>
<proteinExistence type="predicted"/>
<dbReference type="Pfam" id="PF00364">
    <property type="entry name" value="Biotin_lipoyl"/>
    <property type="match status" value="1"/>
</dbReference>
<dbReference type="PANTHER" id="PTHR18866:SF33">
    <property type="entry name" value="METHYLCROTONOYL-COA CARBOXYLASE SUBUNIT ALPHA, MITOCHONDRIAL-RELATED"/>
    <property type="match status" value="1"/>
</dbReference>
<dbReference type="Gene3D" id="3.30.470.20">
    <property type="entry name" value="ATP-grasp fold, B domain"/>
    <property type="match status" value="1"/>
</dbReference>
<dbReference type="SUPFAM" id="SSF51230">
    <property type="entry name" value="Single hybrid motif"/>
    <property type="match status" value="1"/>
</dbReference>
<keyword evidence="7" id="KW-0479">Metal-binding</keyword>
<organism evidence="23 24">
    <name type="scientific">Ascaris lumbricoides</name>
    <name type="common">Giant roundworm</name>
    <dbReference type="NCBI Taxonomy" id="6252"/>
    <lineage>
        <taxon>Eukaryota</taxon>
        <taxon>Metazoa</taxon>
        <taxon>Ecdysozoa</taxon>
        <taxon>Nematoda</taxon>
        <taxon>Chromadorea</taxon>
        <taxon>Rhabditida</taxon>
        <taxon>Spirurina</taxon>
        <taxon>Ascaridomorpha</taxon>
        <taxon>Ascaridoidea</taxon>
        <taxon>Ascarididae</taxon>
        <taxon>Ascaris</taxon>
    </lineage>
</organism>
<dbReference type="InterPro" id="IPR005482">
    <property type="entry name" value="Biotin_COase_C"/>
</dbReference>